<keyword evidence="3" id="KW-0547">Nucleotide-binding</keyword>
<gene>
    <name evidence="6" type="ORF">K9B37_10615</name>
</gene>
<evidence type="ECO:0000256" key="3">
    <source>
        <dbReference type="ARBA" id="ARBA00022741"/>
    </source>
</evidence>
<dbReference type="PANTHER" id="PTHR42788">
    <property type="entry name" value="TAURINE IMPORT ATP-BINDING PROTEIN-RELATED"/>
    <property type="match status" value="1"/>
</dbReference>
<proteinExistence type="inferred from homology"/>
<dbReference type="PROSITE" id="PS00211">
    <property type="entry name" value="ABC_TRANSPORTER_1"/>
    <property type="match status" value="1"/>
</dbReference>
<dbReference type="InterPro" id="IPR017871">
    <property type="entry name" value="ABC_transporter-like_CS"/>
</dbReference>
<dbReference type="SMART" id="SM00382">
    <property type="entry name" value="AAA"/>
    <property type="match status" value="1"/>
</dbReference>
<comment type="similarity">
    <text evidence="1">Belongs to the ABC transporter superfamily.</text>
</comment>
<dbReference type="SUPFAM" id="SSF52540">
    <property type="entry name" value="P-loop containing nucleoside triphosphate hydrolases"/>
    <property type="match status" value="1"/>
</dbReference>
<dbReference type="PANTHER" id="PTHR42788:SF19">
    <property type="entry name" value="ALIPHATIC SULFONATES IMPORT ATP-BINDING PROTEIN SSUB 2"/>
    <property type="match status" value="1"/>
</dbReference>
<evidence type="ECO:0000256" key="2">
    <source>
        <dbReference type="ARBA" id="ARBA00022448"/>
    </source>
</evidence>
<organism evidence="6 7">
    <name type="scientific">Microvirga puerhi</name>
    <dbReference type="NCBI Taxonomy" id="2876078"/>
    <lineage>
        <taxon>Bacteria</taxon>
        <taxon>Pseudomonadati</taxon>
        <taxon>Pseudomonadota</taxon>
        <taxon>Alphaproteobacteria</taxon>
        <taxon>Hyphomicrobiales</taxon>
        <taxon>Methylobacteriaceae</taxon>
        <taxon>Microvirga</taxon>
    </lineage>
</organism>
<dbReference type="PROSITE" id="PS50893">
    <property type="entry name" value="ABC_TRANSPORTER_2"/>
    <property type="match status" value="1"/>
</dbReference>
<dbReference type="InterPro" id="IPR050166">
    <property type="entry name" value="ABC_transporter_ATP-bind"/>
</dbReference>
<keyword evidence="2" id="KW-0813">Transport</keyword>
<dbReference type="GO" id="GO:0005524">
    <property type="term" value="F:ATP binding"/>
    <property type="evidence" value="ECO:0007669"/>
    <property type="project" value="UniProtKB-KW"/>
</dbReference>
<evidence type="ECO:0000256" key="1">
    <source>
        <dbReference type="ARBA" id="ARBA00005417"/>
    </source>
</evidence>
<keyword evidence="4 6" id="KW-0067">ATP-binding</keyword>
<feature type="domain" description="ABC transporter" evidence="5">
    <location>
        <begin position="2"/>
        <end position="228"/>
    </location>
</feature>
<sequence>MLNLDHLSKIYADGTRALADINLSVRESEIIALIGGSGCGKTTLLRLIAGLDRASAGSIRLDGEPIHEPHPAVGIVFQEPRLLPWLTVSDNVAFGLAHLDRSERKARVSHALEKIGLAEHAERWPRDLSGGQQQRVAIARAFVTYPKVLLLDEPFSALDAFTRASLHEHLLGLWEETRPTVVLVTHDVQEAVTLADRAVIMQPKPGRIFDELPLTLARPRDRAALPFESAVRRVLAALDQSLKPVQPSPHRERDREAAALWW</sequence>
<dbReference type="RefSeq" id="WP_224313035.1">
    <property type="nucleotide sequence ID" value="NZ_JAIRBM010000006.1"/>
</dbReference>
<keyword evidence="7" id="KW-1185">Reference proteome</keyword>
<evidence type="ECO:0000313" key="6">
    <source>
        <dbReference type="EMBL" id="MBZ6076727.1"/>
    </source>
</evidence>
<evidence type="ECO:0000313" key="7">
    <source>
        <dbReference type="Proteomes" id="UP000704176"/>
    </source>
</evidence>
<dbReference type="Proteomes" id="UP000704176">
    <property type="component" value="Unassembled WGS sequence"/>
</dbReference>
<evidence type="ECO:0000259" key="5">
    <source>
        <dbReference type="PROSITE" id="PS50893"/>
    </source>
</evidence>
<protein>
    <submittedName>
        <fullName evidence="6">ABC transporter ATP-binding protein</fullName>
    </submittedName>
</protein>
<evidence type="ECO:0000256" key="4">
    <source>
        <dbReference type="ARBA" id="ARBA00022840"/>
    </source>
</evidence>
<comment type="caution">
    <text evidence="6">The sequence shown here is derived from an EMBL/GenBank/DDBJ whole genome shotgun (WGS) entry which is preliminary data.</text>
</comment>
<dbReference type="InterPro" id="IPR027417">
    <property type="entry name" value="P-loop_NTPase"/>
</dbReference>
<name>A0ABS7VMF7_9HYPH</name>
<accession>A0ABS7VMF7</accession>
<dbReference type="Pfam" id="PF00005">
    <property type="entry name" value="ABC_tran"/>
    <property type="match status" value="1"/>
</dbReference>
<reference evidence="6 7" key="1">
    <citation type="submission" date="2021-09" db="EMBL/GenBank/DDBJ databases">
        <title>The complete genome sequence of a new microorganism.</title>
        <authorList>
            <person name="Zi Z."/>
        </authorList>
    </citation>
    <scope>NUCLEOTIDE SEQUENCE [LARGE SCALE GENOMIC DNA]</scope>
    <source>
        <strain evidence="6 7">WGZ8</strain>
    </source>
</reference>
<dbReference type="InterPro" id="IPR003439">
    <property type="entry name" value="ABC_transporter-like_ATP-bd"/>
</dbReference>
<dbReference type="EMBL" id="JAIRBM010000006">
    <property type="protein sequence ID" value="MBZ6076727.1"/>
    <property type="molecule type" value="Genomic_DNA"/>
</dbReference>
<dbReference type="Gene3D" id="3.40.50.300">
    <property type="entry name" value="P-loop containing nucleotide triphosphate hydrolases"/>
    <property type="match status" value="1"/>
</dbReference>
<dbReference type="CDD" id="cd03293">
    <property type="entry name" value="ABC_NrtD_SsuB_transporters"/>
    <property type="match status" value="1"/>
</dbReference>
<dbReference type="InterPro" id="IPR003593">
    <property type="entry name" value="AAA+_ATPase"/>
</dbReference>